<keyword evidence="3" id="KW-1185">Reference proteome</keyword>
<evidence type="ECO:0000313" key="2">
    <source>
        <dbReference type="EMBL" id="RDY21393.1"/>
    </source>
</evidence>
<dbReference type="RefSeq" id="WP_068913677.1">
    <property type="nucleotide sequence ID" value="NZ_MBEW02000007.1"/>
</dbReference>
<name>A0A1C0AE30_9FIRM</name>
<feature type="transmembrane region" description="Helical" evidence="1">
    <location>
        <begin position="144"/>
        <end position="167"/>
    </location>
</feature>
<dbReference type="AlphaFoldDB" id="A0A1C0AE30"/>
<dbReference type="Proteomes" id="UP000093352">
    <property type="component" value="Unassembled WGS sequence"/>
</dbReference>
<sequence length="168" mass="19263">MDFMGAILYGIAIAAIFNGIVASLVLINPRLFFDSYPKSIQKSAPKQMTKQEKRINLLLTITIIGTCFVYSAISLLHSEVVGFWNLFWMGYIQWSILNAGDFLLLDCLLFQGKYKEKIVIPSTEGHKDYEFKNWMKHLAIHEHFLLVPFLLIPIISAIHAVVVVFLWK</sequence>
<dbReference type="EMBL" id="MBEW02000007">
    <property type="protein sequence ID" value="RDY21393.1"/>
    <property type="molecule type" value="Genomic_DNA"/>
</dbReference>
<evidence type="ECO:0000313" key="3">
    <source>
        <dbReference type="Proteomes" id="UP000093352"/>
    </source>
</evidence>
<comment type="caution">
    <text evidence="2">The sequence shown here is derived from an EMBL/GenBank/DDBJ whole genome shotgun (WGS) entry which is preliminary data.</text>
</comment>
<feature type="transmembrane region" description="Helical" evidence="1">
    <location>
        <begin position="6"/>
        <end position="33"/>
    </location>
</feature>
<keyword evidence="1" id="KW-0812">Transmembrane</keyword>
<evidence type="ECO:0000256" key="1">
    <source>
        <dbReference type="SAM" id="Phobius"/>
    </source>
</evidence>
<accession>A0A1C0AE30</accession>
<gene>
    <name evidence="2" type="ORF">BBG48_004540</name>
</gene>
<dbReference type="STRING" id="1871336.BBG48_06725"/>
<feature type="transmembrane region" description="Helical" evidence="1">
    <location>
        <begin position="88"/>
        <end position="110"/>
    </location>
</feature>
<reference evidence="2 3" key="1">
    <citation type="journal article" date="2016" name="Genome Announc.">
        <title>Draft Genome Sequence of Criibacterium bergeronii gen. nov., sp. nov., Strain CCRI-22567T, Isolated from a Vaginal Sample from a Woman with Bacterial Vaginosis.</title>
        <authorList>
            <person name="Maheux A.F."/>
            <person name="Berube E."/>
            <person name="Boudreau D.K."/>
            <person name="Raymond F."/>
            <person name="Corbeil J."/>
            <person name="Roy P.H."/>
            <person name="Boissinot M."/>
            <person name="Omar R.F."/>
        </authorList>
    </citation>
    <scope>NUCLEOTIDE SEQUENCE [LARGE SCALE GENOMIC DNA]</scope>
    <source>
        <strain evidence="2 3">CCRI-22567</strain>
    </source>
</reference>
<proteinExistence type="predicted"/>
<feature type="transmembrane region" description="Helical" evidence="1">
    <location>
        <begin position="54"/>
        <end position="76"/>
    </location>
</feature>
<keyword evidence="1" id="KW-1133">Transmembrane helix</keyword>
<protein>
    <submittedName>
        <fullName evidence="2">Uncharacterized protein</fullName>
    </submittedName>
</protein>
<keyword evidence="1" id="KW-0472">Membrane</keyword>
<organism evidence="2 3">
    <name type="scientific">Criibacterium bergeronii</name>
    <dbReference type="NCBI Taxonomy" id="1871336"/>
    <lineage>
        <taxon>Bacteria</taxon>
        <taxon>Bacillati</taxon>
        <taxon>Bacillota</taxon>
        <taxon>Clostridia</taxon>
        <taxon>Peptostreptococcales</taxon>
        <taxon>Filifactoraceae</taxon>
        <taxon>Criibacterium</taxon>
    </lineage>
</organism>